<keyword evidence="3" id="KW-0597">Phosphoprotein</keyword>
<gene>
    <name evidence="15" type="ORF">PAECIP111802_05797</name>
</gene>
<keyword evidence="8" id="KW-0067">ATP-binding</keyword>
<accession>A0ABM8VQQ2</accession>
<reference evidence="15 16" key="1">
    <citation type="submission" date="2021-06" db="EMBL/GenBank/DDBJ databases">
        <authorList>
            <person name="Criscuolo A."/>
        </authorList>
    </citation>
    <scope>NUCLEOTIDE SEQUENCE [LARGE SCALE GENOMIC DNA]</scope>
    <source>
        <strain evidence="16">CIP 111802</strain>
    </source>
</reference>
<dbReference type="PROSITE" id="PS50885">
    <property type="entry name" value="HAMP"/>
    <property type="match status" value="1"/>
</dbReference>
<evidence type="ECO:0000313" key="15">
    <source>
        <dbReference type="EMBL" id="CAG7654507.1"/>
    </source>
</evidence>
<organism evidence="15 16">
    <name type="scientific">Paenibacillus allorhizosphaerae</name>
    <dbReference type="NCBI Taxonomy" id="2849866"/>
    <lineage>
        <taxon>Bacteria</taxon>
        <taxon>Bacillati</taxon>
        <taxon>Bacillota</taxon>
        <taxon>Bacilli</taxon>
        <taxon>Bacillales</taxon>
        <taxon>Paenibacillaceae</taxon>
        <taxon>Paenibacillus</taxon>
    </lineage>
</organism>
<dbReference type="EMBL" id="CAJVCE010000022">
    <property type="protein sequence ID" value="CAG7654507.1"/>
    <property type="molecule type" value="Genomic_DNA"/>
</dbReference>
<dbReference type="InterPro" id="IPR003594">
    <property type="entry name" value="HATPase_dom"/>
</dbReference>
<keyword evidence="5 13" id="KW-0812">Transmembrane</keyword>
<dbReference type="PANTHER" id="PTHR34220">
    <property type="entry name" value="SENSOR HISTIDINE KINASE YPDA"/>
    <property type="match status" value="1"/>
</dbReference>
<evidence type="ECO:0000256" key="13">
    <source>
        <dbReference type="SAM" id="Phobius"/>
    </source>
</evidence>
<dbReference type="Proteomes" id="UP000730618">
    <property type="component" value="Unassembled WGS sequence"/>
</dbReference>
<sequence length="598" mass="68041">MMTGPFTIFRKALAAIIVLLVPILFLYSYSYKVSVEVVKSQIQSSSLNQLSFFLSQFDSNVEQLSLFPVILSSDPYVRAFVERRDDGGFDTIKEQSKVFEKLSLQSVSSPWTNELTVYLPKDRKVVSSNIFKTYDQTYVAEHVPIAQWTYEKISVGSSIAGHFARQIAVPIKAVTVEQTQALFQVAFPIDNITRMLDKVKAGGEGDPFFYKTGYDPVVSSHPDSRKIGLLVEALNADSPDAAKQTIGHRVVRIEDRDYSVNYVQSAQLGWYLVDYLPVETILRPITTSGTLFYVTFALLLIMGVAAALLLYRYVRNPIQRLMHAVQRMHKGDLSVRLQSRANNEFDFLFQRFNRMAERIQELVEDVYEEKIRAREATLKQLQAQINPHFLYNSLFFIINTAKMGDKESVVTMAQSLAEYYRYTTRLEEQSVPLREELGLVQHYLNIQNLRMQRLYYEIDVPDEMLELKIPRLMLQPIVENAIVHGIEHQPGECLIFISGTSENGKYRLVVEDNGRGMTEEEMKKLRRKLALPMDRHMGTGVWNVHQRLQYAYGTEAGLLLEASPLGGMRITLAWQEAERPGPGAIEGGDADGETADRG</sequence>
<feature type="transmembrane region" description="Helical" evidence="13">
    <location>
        <begin position="291"/>
        <end position="314"/>
    </location>
</feature>
<evidence type="ECO:0000256" key="1">
    <source>
        <dbReference type="ARBA" id="ARBA00004651"/>
    </source>
</evidence>
<dbReference type="CDD" id="cd06225">
    <property type="entry name" value="HAMP"/>
    <property type="match status" value="1"/>
</dbReference>
<dbReference type="RefSeq" id="WP_230415485.1">
    <property type="nucleotide sequence ID" value="NZ_CAJVCE010000022.1"/>
</dbReference>
<evidence type="ECO:0000256" key="11">
    <source>
        <dbReference type="ARBA" id="ARBA00023136"/>
    </source>
</evidence>
<evidence type="ECO:0000313" key="16">
    <source>
        <dbReference type="Proteomes" id="UP000730618"/>
    </source>
</evidence>
<dbReference type="SMART" id="SM00304">
    <property type="entry name" value="HAMP"/>
    <property type="match status" value="1"/>
</dbReference>
<dbReference type="InterPro" id="IPR003660">
    <property type="entry name" value="HAMP_dom"/>
</dbReference>
<dbReference type="Pfam" id="PF06580">
    <property type="entry name" value="His_kinase"/>
    <property type="match status" value="1"/>
</dbReference>
<name>A0ABM8VQQ2_9BACL</name>
<feature type="region of interest" description="Disordered" evidence="12">
    <location>
        <begin position="578"/>
        <end position="598"/>
    </location>
</feature>
<evidence type="ECO:0000256" key="7">
    <source>
        <dbReference type="ARBA" id="ARBA00022777"/>
    </source>
</evidence>
<dbReference type="PANTHER" id="PTHR34220:SF11">
    <property type="entry name" value="SENSOR PROTEIN KINASE HPTS"/>
    <property type="match status" value="1"/>
</dbReference>
<keyword evidence="10" id="KW-0902">Two-component regulatory system</keyword>
<keyword evidence="11 13" id="KW-0472">Membrane</keyword>
<evidence type="ECO:0000256" key="4">
    <source>
        <dbReference type="ARBA" id="ARBA00022679"/>
    </source>
</evidence>
<evidence type="ECO:0000256" key="3">
    <source>
        <dbReference type="ARBA" id="ARBA00022553"/>
    </source>
</evidence>
<dbReference type="Pfam" id="PF02518">
    <property type="entry name" value="HATPase_c"/>
    <property type="match status" value="1"/>
</dbReference>
<evidence type="ECO:0000256" key="5">
    <source>
        <dbReference type="ARBA" id="ARBA00022692"/>
    </source>
</evidence>
<keyword evidence="6" id="KW-0547">Nucleotide-binding</keyword>
<proteinExistence type="predicted"/>
<evidence type="ECO:0000256" key="9">
    <source>
        <dbReference type="ARBA" id="ARBA00022989"/>
    </source>
</evidence>
<feature type="domain" description="HAMP" evidence="14">
    <location>
        <begin position="312"/>
        <end position="364"/>
    </location>
</feature>
<evidence type="ECO:0000256" key="2">
    <source>
        <dbReference type="ARBA" id="ARBA00022475"/>
    </source>
</evidence>
<keyword evidence="2" id="KW-1003">Cell membrane</keyword>
<dbReference type="InterPro" id="IPR010559">
    <property type="entry name" value="Sig_transdc_His_kin_internal"/>
</dbReference>
<keyword evidence="7" id="KW-0418">Kinase</keyword>
<feature type="compositionally biased region" description="Acidic residues" evidence="12">
    <location>
        <begin position="588"/>
        <end position="598"/>
    </location>
</feature>
<comment type="subcellular location">
    <subcellularLocation>
        <location evidence="1">Cell membrane</location>
        <topology evidence="1">Multi-pass membrane protein</topology>
    </subcellularLocation>
</comment>
<comment type="caution">
    <text evidence="15">The sequence shown here is derived from an EMBL/GenBank/DDBJ whole genome shotgun (WGS) entry which is preliminary data.</text>
</comment>
<keyword evidence="9 13" id="KW-1133">Transmembrane helix</keyword>
<evidence type="ECO:0000256" key="6">
    <source>
        <dbReference type="ARBA" id="ARBA00022741"/>
    </source>
</evidence>
<keyword evidence="16" id="KW-1185">Reference proteome</keyword>
<dbReference type="InterPro" id="IPR050640">
    <property type="entry name" value="Bact_2-comp_sensor_kinase"/>
</dbReference>
<evidence type="ECO:0000259" key="14">
    <source>
        <dbReference type="PROSITE" id="PS50885"/>
    </source>
</evidence>
<keyword evidence="4" id="KW-0808">Transferase</keyword>
<dbReference type="Pfam" id="PF00672">
    <property type="entry name" value="HAMP"/>
    <property type="match status" value="1"/>
</dbReference>
<evidence type="ECO:0000256" key="8">
    <source>
        <dbReference type="ARBA" id="ARBA00022840"/>
    </source>
</evidence>
<feature type="transmembrane region" description="Helical" evidence="13">
    <location>
        <begin position="12"/>
        <end position="31"/>
    </location>
</feature>
<protein>
    <recommendedName>
        <fullName evidence="14">HAMP domain-containing protein</fullName>
    </recommendedName>
</protein>
<evidence type="ECO:0000256" key="10">
    <source>
        <dbReference type="ARBA" id="ARBA00023012"/>
    </source>
</evidence>
<evidence type="ECO:0000256" key="12">
    <source>
        <dbReference type="SAM" id="MobiDB-lite"/>
    </source>
</evidence>